<reference evidence="6" key="1">
    <citation type="journal article" date="2014" name="Int. J. Syst. Evol. Microbiol.">
        <title>Complete genome sequence of Corynebacterium casei LMG S-19264T (=DSM 44701T), isolated from a smear-ripened cheese.</title>
        <authorList>
            <consortium name="US DOE Joint Genome Institute (JGI-PGF)"/>
            <person name="Walter F."/>
            <person name="Albersmeier A."/>
            <person name="Kalinowski J."/>
            <person name="Ruckert C."/>
        </authorList>
    </citation>
    <scope>NUCLEOTIDE SEQUENCE</scope>
    <source>
        <strain evidence="6">CGMCC 1.15254</strain>
    </source>
</reference>
<name>A0A917BTV1_9PROT</name>
<sequence>MADNMMASAAAAYARQADSINKLPSLNETKETGGEDFSDLLKQAVREAADIGYRSETMSLKAAAGQADVNEVVTAVAEAEVTLQAVTTVRDKVIQAYQEIIKMPI</sequence>
<gene>
    <name evidence="4" type="primary">fliE</name>
    <name evidence="6" type="ORF">GCM10011332_07590</name>
</gene>
<dbReference type="AlphaFoldDB" id="A0A917BTV1"/>
<protein>
    <recommendedName>
        <fullName evidence="4 5">Flagellar hook-basal body complex protein FliE</fullName>
    </recommendedName>
</protein>
<evidence type="ECO:0000256" key="4">
    <source>
        <dbReference type="HAMAP-Rule" id="MF_00724"/>
    </source>
</evidence>
<dbReference type="Pfam" id="PF02049">
    <property type="entry name" value="FliE"/>
    <property type="match status" value="1"/>
</dbReference>
<evidence type="ECO:0000313" key="6">
    <source>
        <dbReference type="EMBL" id="GGF56601.1"/>
    </source>
</evidence>
<dbReference type="GO" id="GO:0071973">
    <property type="term" value="P:bacterial-type flagellum-dependent cell motility"/>
    <property type="evidence" value="ECO:0007669"/>
    <property type="project" value="InterPro"/>
</dbReference>
<dbReference type="HAMAP" id="MF_00724">
    <property type="entry name" value="FliE"/>
    <property type="match status" value="1"/>
</dbReference>
<evidence type="ECO:0000313" key="7">
    <source>
        <dbReference type="Proteomes" id="UP000632498"/>
    </source>
</evidence>
<proteinExistence type="inferred from homology"/>
<reference evidence="6" key="2">
    <citation type="submission" date="2020-09" db="EMBL/GenBank/DDBJ databases">
        <authorList>
            <person name="Sun Q."/>
            <person name="Zhou Y."/>
        </authorList>
    </citation>
    <scope>NUCLEOTIDE SEQUENCE</scope>
    <source>
        <strain evidence="6">CGMCC 1.15254</strain>
    </source>
</reference>
<evidence type="ECO:0000256" key="5">
    <source>
        <dbReference type="NCBIfam" id="TIGR00205"/>
    </source>
</evidence>
<comment type="similarity">
    <text evidence="2 4">Belongs to the FliE family.</text>
</comment>
<comment type="subcellular location">
    <subcellularLocation>
        <location evidence="1 4">Bacterial flagellum basal body</location>
    </subcellularLocation>
</comment>
<dbReference type="InterPro" id="IPR001624">
    <property type="entry name" value="FliE"/>
</dbReference>
<dbReference type="GO" id="GO:0003774">
    <property type="term" value="F:cytoskeletal motor activity"/>
    <property type="evidence" value="ECO:0007669"/>
    <property type="project" value="InterPro"/>
</dbReference>
<keyword evidence="7" id="KW-1185">Reference proteome</keyword>
<evidence type="ECO:0000256" key="3">
    <source>
        <dbReference type="ARBA" id="ARBA00023143"/>
    </source>
</evidence>
<dbReference type="PANTHER" id="PTHR34653">
    <property type="match status" value="1"/>
</dbReference>
<keyword evidence="3 4" id="KW-0975">Bacterial flagellum</keyword>
<dbReference type="NCBIfam" id="TIGR00205">
    <property type="entry name" value="fliE"/>
    <property type="match status" value="1"/>
</dbReference>
<dbReference type="PANTHER" id="PTHR34653:SF1">
    <property type="entry name" value="FLAGELLAR HOOK-BASAL BODY COMPLEX PROTEIN FLIE"/>
    <property type="match status" value="1"/>
</dbReference>
<comment type="caution">
    <text evidence="6">The sequence shown here is derived from an EMBL/GenBank/DDBJ whole genome shotgun (WGS) entry which is preliminary data.</text>
</comment>
<evidence type="ECO:0000256" key="1">
    <source>
        <dbReference type="ARBA" id="ARBA00004117"/>
    </source>
</evidence>
<dbReference type="Proteomes" id="UP000632498">
    <property type="component" value="Unassembled WGS sequence"/>
</dbReference>
<accession>A0A917BTV1</accession>
<dbReference type="RefSeq" id="WP_229734227.1">
    <property type="nucleotide sequence ID" value="NZ_BMHV01000004.1"/>
</dbReference>
<organism evidence="6 7">
    <name type="scientific">Terasakiella brassicae</name>
    <dbReference type="NCBI Taxonomy" id="1634917"/>
    <lineage>
        <taxon>Bacteria</taxon>
        <taxon>Pseudomonadati</taxon>
        <taxon>Pseudomonadota</taxon>
        <taxon>Alphaproteobacteria</taxon>
        <taxon>Rhodospirillales</taxon>
        <taxon>Terasakiellaceae</taxon>
        <taxon>Terasakiella</taxon>
    </lineage>
</organism>
<dbReference type="PRINTS" id="PR01006">
    <property type="entry name" value="FLGHOOKFLIE"/>
</dbReference>
<evidence type="ECO:0000256" key="2">
    <source>
        <dbReference type="ARBA" id="ARBA00009272"/>
    </source>
</evidence>
<dbReference type="EMBL" id="BMHV01000004">
    <property type="protein sequence ID" value="GGF56601.1"/>
    <property type="molecule type" value="Genomic_DNA"/>
</dbReference>
<dbReference type="GO" id="GO:0009425">
    <property type="term" value="C:bacterial-type flagellum basal body"/>
    <property type="evidence" value="ECO:0007669"/>
    <property type="project" value="UniProtKB-SubCell"/>
</dbReference>
<dbReference type="GO" id="GO:0005198">
    <property type="term" value="F:structural molecule activity"/>
    <property type="evidence" value="ECO:0007669"/>
    <property type="project" value="UniProtKB-UniRule"/>
</dbReference>